<comment type="caution">
    <text evidence="1">The sequence shown here is derived from an EMBL/GenBank/DDBJ whole genome shotgun (WGS) entry which is preliminary data.</text>
</comment>
<evidence type="ECO:0000313" key="2">
    <source>
        <dbReference type="Proteomes" id="UP000295292"/>
    </source>
</evidence>
<reference evidence="1 2" key="1">
    <citation type="submission" date="2019-03" db="EMBL/GenBank/DDBJ databases">
        <title>Genomic Encyclopedia of Archaeal and Bacterial Type Strains, Phase II (KMG-II): from individual species to whole genera.</title>
        <authorList>
            <person name="Goeker M."/>
        </authorList>
    </citation>
    <scope>NUCLEOTIDE SEQUENCE [LARGE SCALE GENOMIC DNA]</scope>
    <source>
        <strain evidence="1 2">DSM 28353</strain>
    </source>
</reference>
<gene>
    <name evidence="1" type="ORF">CLV99_1024</name>
</gene>
<dbReference type="EMBL" id="SNYV01000011">
    <property type="protein sequence ID" value="TDQ79579.1"/>
    <property type="molecule type" value="Genomic_DNA"/>
</dbReference>
<dbReference type="AlphaFoldDB" id="A0A4V3DE75"/>
<dbReference type="RefSeq" id="WP_133583358.1">
    <property type="nucleotide sequence ID" value="NZ_SNYV01000011.1"/>
</dbReference>
<accession>A0A4V3DE75</accession>
<name>A0A4V3DE75_9SPHI</name>
<dbReference type="OrthoDB" id="1257496at2"/>
<organism evidence="1 2">
    <name type="scientific">Sphingobacterium yanglingense</name>
    <dbReference type="NCBI Taxonomy" id="1437280"/>
    <lineage>
        <taxon>Bacteria</taxon>
        <taxon>Pseudomonadati</taxon>
        <taxon>Bacteroidota</taxon>
        <taxon>Sphingobacteriia</taxon>
        <taxon>Sphingobacteriales</taxon>
        <taxon>Sphingobacteriaceae</taxon>
        <taxon>Sphingobacterium</taxon>
    </lineage>
</organism>
<keyword evidence="2" id="KW-1185">Reference proteome</keyword>
<sequence length="195" mass="20534">MGVGYKRTDSTGDIPVWQGDGKDIQLAQGGFLFEKGGLADGTIIKAGTPMIFNETTRKAKFLATGKVVENALADAVAYKVAKGHTLKVGDNFAEKPASAAYPITEINTSNIDYDVVTVETTIGAVAANSLVFGSSTTGAANSSFGGVNGRLYRDQKIGDGESCSVVIRGTVYARRVPYSKELETALPHIICSQSF</sequence>
<protein>
    <submittedName>
        <fullName evidence="1">Uncharacterized protein</fullName>
    </submittedName>
</protein>
<proteinExistence type="predicted"/>
<evidence type="ECO:0000313" key="1">
    <source>
        <dbReference type="EMBL" id="TDQ79579.1"/>
    </source>
</evidence>
<dbReference type="Proteomes" id="UP000295292">
    <property type="component" value="Unassembled WGS sequence"/>
</dbReference>